<dbReference type="AlphaFoldDB" id="A0A930EFQ7"/>
<dbReference type="Proteomes" id="UP000722050">
    <property type="component" value="Unassembled WGS sequence"/>
</dbReference>
<keyword evidence="1" id="KW-1133">Transmembrane helix</keyword>
<feature type="transmembrane region" description="Helical" evidence="1">
    <location>
        <begin position="6"/>
        <end position="26"/>
    </location>
</feature>
<evidence type="ECO:0000256" key="1">
    <source>
        <dbReference type="SAM" id="Phobius"/>
    </source>
</evidence>
<dbReference type="EMBL" id="JABZQH010000028">
    <property type="protein sequence ID" value="MBF1351767.1"/>
    <property type="molecule type" value="Genomic_DNA"/>
</dbReference>
<gene>
    <name evidence="2" type="ORF">HXM71_01425</name>
</gene>
<accession>A0A930EFQ7</accession>
<proteinExistence type="predicted"/>
<feature type="transmembrane region" description="Helical" evidence="1">
    <location>
        <begin position="38"/>
        <end position="58"/>
    </location>
</feature>
<keyword evidence="1" id="KW-0472">Membrane</keyword>
<sequence length="118" mass="13315">MEIRRLRQIACTVIFSILLLLGRIIINKSELIQLSFKVQFVIAILFLVYGFALALWEIKNDLPLFWGSGSSVFNIGVINSALIIGVSIFFFASNAIYGLCAFGVEVTLYILISMFEWK</sequence>
<name>A0A930EFQ7_9FIRM</name>
<evidence type="ECO:0000313" key="3">
    <source>
        <dbReference type="Proteomes" id="UP000722050"/>
    </source>
</evidence>
<feature type="transmembrane region" description="Helical" evidence="1">
    <location>
        <begin position="64"/>
        <end position="89"/>
    </location>
</feature>
<feature type="transmembrane region" description="Helical" evidence="1">
    <location>
        <begin position="96"/>
        <end position="115"/>
    </location>
</feature>
<evidence type="ECO:0000313" key="2">
    <source>
        <dbReference type="EMBL" id="MBF1351767.1"/>
    </source>
</evidence>
<protein>
    <submittedName>
        <fullName evidence="2">Uncharacterized protein</fullName>
    </submittedName>
</protein>
<reference evidence="2" key="1">
    <citation type="submission" date="2020-04" db="EMBL/GenBank/DDBJ databases">
        <title>Deep metagenomics examines the oral microbiome during advanced dental caries in children, revealing novel taxa and co-occurrences with host molecules.</title>
        <authorList>
            <person name="Baker J.L."/>
            <person name="Morton J.T."/>
            <person name="Dinis M."/>
            <person name="Alvarez R."/>
            <person name="Tran N.C."/>
            <person name="Knight R."/>
            <person name="Edlund A."/>
        </authorList>
    </citation>
    <scope>NUCLEOTIDE SEQUENCE</scope>
    <source>
        <strain evidence="2">JCVI_24_bin.8</strain>
    </source>
</reference>
<keyword evidence="1" id="KW-0812">Transmembrane</keyword>
<comment type="caution">
    <text evidence="2">The sequence shown here is derived from an EMBL/GenBank/DDBJ whole genome shotgun (WGS) entry which is preliminary data.</text>
</comment>
<organism evidence="2 3">
    <name type="scientific">Mogibacterium diversum</name>
    <dbReference type="NCBI Taxonomy" id="114527"/>
    <lineage>
        <taxon>Bacteria</taxon>
        <taxon>Bacillati</taxon>
        <taxon>Bacillota</taxon>
        <taxon>Clostridia</taxon>
        <taxon>Peptostreptococcales</taxon>
        <taxon>Anaerovoracaceae</taxon>
        <taxon>Mogibacterium</taxon>
    </lineage>
</organism>